<keyword evidence="2" id="KW-1185">Reference proteome</keyword>
<protein>
    <submittedName>
        <fullName evidence="1">DUF6022 family protein</fullName>
    </submittedName>
</protein>
<dbReference type="EMBL" id="JBHUMY010000043">
    <property type="protein sequence ID" value="MFD2663548.1"/>
    <property type="molecule type" value="Genomic_DNA"/>
</dbReference>
<organism evidence="1 2">
    <name type="scientific">Paenibacillus thailandensis</name>
    <dbReference type="NCBI Taxonomy" id="393250"/>
    <lineage>
        <taxon>Bacteria</taxon>
        <taxon>Bacillati</taxon>
        <taxon>Bacillota</taxon>
        <taxon>Bacilli</taxon>
        <taxon>Bacillales</taxon>
        <taxon>Paenibacillaceae</taxon>
        <taxon>Paenibacillus</taxon>
    </lineage>
</organism>
<accession>A0ABW5R6T4</accession>
<reference evidence="2" key="1">
    <citation type="journal article" date="2019" name="Int. J. Syst. Evol. Microbiol.">
        <title>The Global Catalogue of Microorganisms (GCM) 10K type strain sequencing project: providing services to taxonomists for standard genome sequencing and annotation.</title>
        <authorList>
            <consortium name="The Broad Institute Genomics Platform"/>
            <consortium name="The Broad Institute Genome Sequencing Center for Infectious Disease"/>
            <person name="Wu L."/>
            <person name="Ma J."/>
        </authorList>
    </citation>
    <scope>NUCLEOTIDE SEQUENCE [LARGE SCALE GENOMIC DNA]</scope>
    <source>
        <strain evidence="2">TISTR 1827</strain>
    </source>
</reference>
<proteinExistence type="predicted"/>
<dbReference type="RefSeq" id="WP_379279778.1">
    <property type="nucleotide sequence ID" value="NZ_JBHUGT010000011.1"/>
</dbReference>
<dbReference type="InterPro" id="IPR046064">
    <property type="entry name" value="DUF6022"/>
</dbReference>
<dbReference type="Pfam" id="PF19486">
    <property type="entry name" value="DUF6022"/>
    <property type="match status" value="1"/>
</dbReference>
<name>A0ABW5R6T4_9BACL</name>
<dbReference type="Proteomes" id="UP001597493">
    <property type="component" value="Unassembled WGS sequence"/>
</dbReference>
<sequence>MSGLNEMIRRTTMDALTTYAQHYIDREWERVWEENLPEIERIYEKGGDSAYGFFCLKLFHPLEAEMVSEGLTPRPVFPGTFPQSEEHWGPWEERERRFWSVLHGANEKPLGTLVTRIFHDHTRLRLPKPPQIYAIDETDPLRISHAIVHGDPPNMNPAGGGVYGRYA</sequence>
<evidence type="ECO:0000313" key="1">
    <source>
        <dbReference type="EMBL" id="MFD2663548.1"/>
    </source>
</evidence>
<gene>
    <name evidence="1" type="ORF">ACFSW5_25235</name>
</gene>
<comment type="caution">
    <text evidence="1">The sequence shown here is derived from an EMBL/GenBank/DDBJ whole genome shotgun (WGS) entry which is preliminary data.</text>
</comment>
<evidence type="ECO:0000313" key="2">
    <source>
        <dbReference type="Proteomes" id="UP001597493"/>
    </source>
</evidence>